<reference evidence="2" key="2">
    <citation type="submission" date="2023-01" db="EMBL/GenBank/DDBJ databases">
        <authorList>
            <person name="Sun Q."/>
            <person name="Evtushenko L."/>
        </authorList>
    </citation>
    <scope>NUCLEOTIDE SEQUENCE</scope>
    <source>
        <strain evidence="2">VKM B-2789</strain>
    </source>
</reference>
<dbReference type="Gene3D" id="3.90.550.10">
    <property type="entry name" value="Spore Coat Polysaccharide Biosynthesis Protein SpsA, Chain A"/>
    <property type="match status" value="1"/>
</dbReference>
<feature type="region of interest" description="Disordered" evidence="1">
    <location>
        <begin position="681"/>
        <end position="729"/>
    </location>
</feature>
<proteinExistence type="predicted"/>
<reference evidence="2" key="1">
    <citation type="journal article" date="2014" name="Int. J. Syst. Evol. Microbiol.">
        <title>Complete genome sequence of Corynebacterium casei LMG S-19264T (=DSM 44701T), isolated from a smear-ripened cheese.</title>
        <authorList>
            <consortium name="US DOE Joint Genome Institute (JGI-PGF)"/>
            <person name="Walter F."/>
            <person name="Albersmeier A."/>
            <person name="Kalinowski J."/>
            <person name="Ruckert C."/>
        </authorList>
    </citation>
    <scope>NUCLEOTIDE SEQUENCE</scope>
    <source>
        <strain evidence="2">VKM B-2789</strain>
    </source>
</reference>
<dbReference type="InterPro" id="IPR029044">
    <property type="entry name" value="Nucleotide-diphossugar_trans"/>
</dbReference>
<dbReference type="PANTHER" id="PTHR43179:SF7">
    <property type="entry name" value="RHAMNOSYLTRANSFERASE WBBL"/>
    <property type="match status" value="1"/>
</dbReference>
<evidence type="ECO:0000256" key="1">
    <source>
        <dbReference type="SAM" id="MobiDB-lite"/>
    </source>
</evidence>
<sequence length="729" mass="77441">MPLPSGRIPPFRLAALSGQPGAHRFRLPLLLRLLARRGPRPLVLLAEAAAGAGLSAEDAAGRPLGHWPRVEAQPFAIPLPRGAATLVLHRAAEEEGAPPPRLGWYPLARLALRWQALRHKVPAPHAAVRALRAQLKRAIWTSPAADLFNLPAYRRYHAGHVGDFGDSVPLAAAPPVAFASAAGEMPLARLATVARALAAQTDRCFSWILAVPPARLAREGAALAALSARLVEAPADAAAGLRAAIDASGDELLVPLDLAGAPTRDAVAMIRAAFAQAPDCALAYTDEGFRDAADRPAGAAFKPAFNRHLQIAAGYMGHLVALPAADARALRLNPALGGAALHDLLLRHIEAVPPGRILHIPRIAYEGPERPTDGFLPTEAARARDALAARLGLPVETAPIEPASPRLQLRPLYPVPAPPPLVSIVVPTRDRAELLATTLKTLIALTAYRAFEIVIVDNGSREPATFALFEEIKTLWPATRVVRDAGDFNFARLCNAGIGAAAGAMMLLLNNDMEIIESGWLGEMVSLAALSGTGQKVGIVGAKLLYPSRGVQHAGFIVGLREGAGGHWFVGAGPHAGGLRGRLVLRQNLSAVTGACLLVTRACLDAVGGLDEVRFAEDCNDIDLCLRARHAGFEVVFTPLATLIHHESASRLDNPGAPISAKRREEWARFEALWAPSRHTDPHYSPNLRRDNVYALPGRHPAGPRAPRTESIGTGEARRTPPSQPGPRR</sequence>
<dbReference type="Proteomes" id="UP001143330">
    <property type="component" value="Unassembled WGS sequence"/>
</dbReference>
<evidence type="ECO:0000313" key="2">
    <source>
        <dbReference type="EMBL" id="GLK85178.1"/>
    </source>
</evidence>
<dbReference type="SUPFAM" id="SSF53448">
    <property type="entry name" value="Nucleotide-diphospho-sugar transferases"/>
    <property type="match status" value="1"/>
</dbReference>
<dbReference type="EMBL" id="BSFM01000014">
    <property type="protein sequence ID" value="GLK85178.1"/>
    <property type="molecule type" value="Genomic_DNA"/>
</dbReference>
<dbReference type="RefSeq" id="WP_213364996.1">
    <property type="nucleotide sequence ID" value="NZ_BSFM01000014.1"/>
</dbReference>
<keyword evidence="3" id="KW-1185">Reference proteome</keyword>
<feature type="compositionally biased region" description="Basic and acidic residues" evidence="1">
    <location>
        <begin position="681"/>
        <end position="692"/>
    </location>
</feature>
<dbReference type="CDD" id="cd04186">
    <property type="entry name" value="GT_2_like_c"/>
    <property type="match status" value="1"/>
</dbReference>
<comment type="caution">
    <text evidence="2">The sequence shown here is derived from an EMBL/GenBank/DDBJ whole genome shotgun (WGS) entry which is preliminary data.</text>
</comment>
<evidence type="ECO:0000313" key="3">
    <source>
        <dbReference type="Proteomes" id="UP001143330"/>
    </source>
</evidence>
<evidence type="ECO:0008006" key="4">
    <source>
        <dbReference type="Google" id="ProtNLM"/>
    </source>
</evidence>
<feature type="compositionally biased region" description="Low complexity" evidence="1">
    <location>
        <begin position="697"/>
        <end position="706"/>
    </location>
</feature>
<organism evidence="2 3">
    <name type="scientific">Ancylobacter defluvii</name>
    <dbReference type="NCBI Taxonomy" id="1282440"/>
    <lineage>
        <taxon>Bacteria</taxon>
        <taxon>Pseudomonadati</taxon>
        <taxon>Pseudomonadota</taxon>
        <taxon>Alphaproteobacteria</taxon>
        <taxon>Hyphomicrobiales</taxon>
        <taxon>Xanthobacteraceae</taxon>
        <taxon>Ancylobacter</taxon>
    </lineage>
</organism>
<accession>A0A9W6K1E6</accession>
<dbReference type="PANTHER" id="PTHR43179">
    <property type="entry name" value="RHAMNOSYLTRANSFERASE WBBL"/>
    <property type="match status" value="1"/>
</dbReference>
<dbReference type="AlphaFoldDB" id="A0A9W6K1E6"/>
<dbReference type="Pfam" id="PF13641">
    <property type="entry name" value="Glyco_tranf_2_3"/>
    <property type="match status" value="1"/>
</dbReference>
<protein>
    <recommendedName>
        <fullName evidence="4">GT2 family glycosyltransferase</fullName>
    </recommendedName>
</protein>
<name>A0A9W6K1E6_9HYPH</name>
<gene>
    <name evidence="2" type="ORF">GCM10017653_32480</name>
</gene>